<dbReference type="InterPro" id="IPR050345">
    <property type="entry name" value="Aliph_Amidase/BUP"/>
</dbReference>
<dbReference type="EMBL" id="JAAVJB010000236">
    <property type="protein sequence ID" value="NJP68569.1"/>
    <property type="molecule type" value="Genomic_DNA"/>
</dbReference>
<dbReference type="SUPFAM" id="SSF56317">
    <property type="entry name" value="Carbon-nitrogen hydrolase"/>
    <property type="match status" value="1"/>
</dbReference>
<evidence type="ECO:0000259" key="3">
    <source>
        <dbReference type="PROSITE" id="PS50263"/>
    </source>
</evidence>
<dbReference type="Proteomes" id="UP000746503">
    <property type="component" value="Unassembled WGS sequence"/>
</dbReference>
<accession>A0ABX1ARX8</accession>
<evidence type="ECO:0000256" key="2">
    <source>
        <dbReference type="ARBA" id="ARBA00022801"/>
    </source>
</evidence>
<evidence type="ECO:0000313" key="5">
    <source>
        <dbReference type="Proteomes" id="UP000746503"/>
    </source>
</evidence>
<dbReference type="InterPro" id="IPR044083">
    <property type="entry name" value="RamA-like"/>
</dbReference>
<organism evidence="4 5">
    <name type="scientific">Streptomyces spiramenti</name>
    <dbReference type="NCBI Taxonomy" id="2720606"/>
    <lineage>
        <taxon>Bacteria</taxon>
        <taxon>Bacillati</taxon>
        <taxon>Actinomycetota</taxon>
        <taxon>Actinomycetes</taxon>
        <taxon>Kitasatosporales</taxon>
        <taxon>Streptomycetaceae</taxon>
        <taxon>Streptomyces</taxon>
    </lineage>
</organism>
<sequence length="272" mass="28417">MTPLRIALLQGPSGTPVDNAAGAAALREAIARAAAGGARLLVTPELSLTGYALGDEVRARAETADGPSAAVVAEAAAEYRIAVVHGFPELDPDDGTVHNSVRLTGADGRALATYRKTHLYGDFERGAFTPGEEPVVRAELDGLSVGLLICYDVEFPETVRAHALAGTDLLLVPTALMSPYGFVADALVPTRAWENQLYIAYANRCGGEGDLEFTGLSVLAAPDGTAPARAGAGPELLLATVDPVLLSASRARNPYLADRRPELYAPPRRHPG</sequence>
<dbReference type="PROSITE" id="PS50263">
    <property type="entry name" value="CN_HYDROLASE"/>
    <property type="match status" value="1"/>
</dbReference>
<gene>
    <name evidence="4" type="ORF">HCJ92_20295</name>
</gene>
<keyword evidence="5" id="KW-1185">Reference proteome</keyword>
<keyword evidence="2 4" id="KW-0378">Hydrolase</keyword>
<dbReference type="GO" id="GO:0016787">
    <property type="term" value="F:hydrolase activity"/>
    <property type="evidence" value="ECO:0007669"/>
    <property type="project" value="UniProtKB-KW"/>
</dbReference>
<protein>
    <submittedName>
        <fullName evidence="4">Carbon-nitrogen hydrolase family protein</fullName>
    </submittedName>
</protein>
<dbReference type="InterPro" id="IPR003010">
    <property type="entry name" value="C-N_Hydrolase"/>
</dbReference>
<dbReference type="InterPro" id="IPR001110">
    <property type="entry name" value="UPF0012_CS"/>
</dbReference>
<reference evidence="4 5" key="1">
    <citation type="submission" date="2020-03" db="EMBL/GenBank/DDBJ databases">
        <title>Draft genome of Streptomyces sp. ventii, isolated from the Axial Seamount in the Pacific Ocean, and resequencing of the two type strains Streptomyces lonarensis strain NCL 716 and Streptomyces bohaiensis strain 11A07.</title>
        <authorList>
            <person name="Loughran R.M."/>
            <person name="Pfannmuller K.M."/>
            <person name="Wasson B.J."/>
            <person name="Deadmond M.C."/>
            <person name="Paddock B.E."/>
            <person name="Koyack M.J."/>
            <person name="Gallegos D.A."/>
            <person name="Mitchell E.A."/>
            <person name="Ushijima B."/>
            <person name="Saw J.H."/>
            <person name="Mcphail K.L."/>
            <person name="Videau P."/>
        </authorList>
    </citation>
    <scope>NUCLEOTIDE SEQUENCE [LARGE SCALE GENOMIC DNA]</scope>
    <source>
        <strain evidence="5">5675061</strain>
    </source>
</reference>
<dbReference type="PROSITE" id="PS01227">
    <property type="entry name" value="UPF0012"/>
    <property type="match status" value="1"/>
</dbReference>
<dbReference type="RefSeq" id="WP_167935064.1">
    <property type="nucleotide sequence ID" value="NZ_JAAVJB010000236.1"/>
</dbReference>
<dbReference type="Pfam" id="PF00795">
    <property type="entry name" value="CN_hydrolase"/>
    <property type="match status" value="1"/>
</dbReference>
<dbReference type="Gene3D" id="3.60.110.10">
    <property type="entry name" value="Carbon-nitrogen hydrolase"/>
    <property type="match status" value="1"/>
</dbReference>
<dbReference type="PANTHER" id="PTHR43674:SF2">
    <property type="entry name" value="BETA-UREIDOPROPIONASE"/>
    <property type="match status" value="1"/>
</dbReference>
<feature type="domain" description="CN hydrolase" evidence="3">
    <location>
        <begin position="4"/>
        <end position="243"/>
    </location>
</feature>
<comment type="similarity">
    <text evidence="1">Belongs to the carbon-nitrogen hydrolase superfamily. NIT1/NIT2 family.</text>
</comment>
<evidence type="ECO:0000256" key="1">
    <source>
        <dbReference type="ARBA" id="ARBA00010613"/>
    </source>
</evidence>
<evidence type="ECO:0000313" key="4">
    <source>
        <dbReference type="EMBL" id="NJP68569.1"/>
    </source>
</evidence>
<proteinExistence type="inferred from homology"/>
<dbReference type="CDD" id="cd07576">
    <property type="entry name" value="R-amidase_like"/>
    <property type="match status" value="1"/>
</dbReference>
<dbReference type="PANTHER" id="PTHR43674">
    <property type="entry name" value="NITRILASE C965.09-RELATED"/>
    <property type="match status" value="1"/>
</dbReference>
<name>A0ABX1ARX8_9ACTN</name>
<dbReference type="InterPro" id="IPR036526">
    <property type="entry name" value="C-N_Hydrolase_sf"/>
</dbReference>
<comment type="caution">
    <text evidence="4">The sequence shown here is derived from an EMBL/GenBank/DDBJ whole genome shotgun (WGS) entry which is preliminary data.</text>
</comment>